<evidence type="ECO:0000313" key="1">
    <source>
        <dbReference type="EMBL" id="CCE93064.1"/>
    </source>
</evidence>
<evidence type="ECO:0000313" key="2">
    <source>
        <dbReference type="Proteomes" id="UP000005627"/>
    </source>
</evidence>
<dbReference type="RefSeq" id="XP_003682275.1">
    <property type="nucleotide sequence ID" value="XM_003682227.1"/>
</dbReference>
<sequence length="278" mass="32932">MKDQDSLEESKRLRRLHKFSTAARDKIINDPLNDRALLSRSSSNSVEELLRSSKTRNQLLNRLKNEDVNDSQLEHGLRKLREVIVSAYEQNKDDPSFQRDLLDVYQMSYEYYFIKKDYGKLGNIVLKFIFTHLQEISAEYAEYADIYILHVSHNEFDMGKCLTLIRSRNKIDDNTRKLLDLSLIFNNHTSCPSRWFELLAKMPESSLAYQFLRDSPAYKEMQKRCFTIVSKCYNQISSEFLLRQWFHCLLSQSELSQHYQTTTTPRGDQIIVFKRSKR</sequence>
<name>G8ZWS0_TORDE</name>
<accession>G8ZWS0</accession>
<dbReference type="InParanoid" id="G8ZWS0"/>
<reference evidence="1 2" key="1">
    <citation type="journal article" date="2011" name="Proc. Natl. Acad. Sci. U.S.A.">
        <title>Evolutionary erosion of yeast sex chromosomes by mating-type switching accidents.</title>
        <authorList>
            <person name="Gordon J.L."/>
            <person name="Armisen D."/>
            <person name="Proux-Wera E."/>
            <person name="Oheigeartaigh S.S."/>
            <person name="Byrne K.P."/>
            <person name="Wolfe K.H."/>
        </authorList>
    </citation>
    <scope>NUCLEOTIDE SEQUENCE [LARGE SCALE GENOMIC DNA]</scope>
    <source>
        <strain evidence="2">ATCC 10662 / CBS 1146 / NBRC 0425 / NCYC 2629 / NRRL Y-866</strain>
    </source>
</reference>
<dbReference type="eggNOG" id="ENOG502S1H9">
    <property type="taxonomic scope" value="Eukaryota"/>
</dbReference>
<gene>
    <name evidence="1" type="primary">TDEL0F02530</name>
    <name evidence="1" type="ORF">TDEL_0F02530</name>
</gene>
<proteinExistence type="predicted"/>
<organism evidence="1 2">
    <name type="scientific">Torulaspora delbrueckii</name>
    <name type="common">Yeast</name>
    <name type="synonym">Candida colliculosa</name>
    <dbReference type="NCBI Taxonomy" id="4950"/>
    <lineage>
        <taxon>Eukaryota</taxon>
        <taxon>Fungi</taxon>
        <taxon>Dikarya</taxon>
        <taxon>Ascomycota</taxon>
        <taxon>Saccharomycotina</taxon>
        <taxon>Saccharomycetes</taxon>
        <taxon>Saccharomycetales</taxon>
        <taxon>Saccharomycetaceae</taxon>
        <taxon>Torulaspora</taxon>
    </lineage>
</organism>
<dbReference type="OrthoDB" id="4035094at2759"/>
<protein>
    <submittedName>
        <fullName evidence="1">Uncharacterized protein</fullName>
    </submittedName>
</protein>
<dbReference type="KEGG" id="tdl:TDEL_0F02530"/>
<dbReference type="Proteomes" id="UP000005627">
    <property type="component" value="Chromosome 6"/>
</dbReference>
<keyword evidence="2" id="KW-1185">Reference proteome</keyword>
<dbReference type="HOGENOM" id="CLU_1001781_0_0_1"/>
<dbReference type="AlphaFoldDB" id="G8ZWS0"/>
<dbReference type="GeneID" id="11501524"/>
<dbReference type="EMBL" id="HE616747">
    <property type="protein sequence ID" value="CCE93064.1"/>
    <property type="molecule type" value="Genomic_DNA"/>
</dbReference>